<organism evidence="1 2">
    <name type="scientific">Ascoidea rubescens DSM 1968</name>
    <dbReference type="NCBI Taxonomy" id="1344418"/>
    <lineage>
        <taxon>Eukaryota</taxon>
        <taxon>Fungi</taxon>
        <taxon>Dikarya</taxon>
        <taxon>Ascomycota</taxon>
        <taxon>Saccharomycotina</taxon>
        <taxon>Saccharomycetes</taxon>
        <taxon>Ascoideaceae</taxon>
        <taxon>Ascoidea</taxon>
    </lineage>
</organism>
<dbReference type="AlphaFoldDB" id="A0A1D2VGN3"/>
<gene>
    <name evidence="1" type="ORF">ASCRUDRAFT_76035</name>
</gene>
<sequence>MFGKTTEPFEMLFKRCFLQTVLLDELMGYGDTESSAALDARQSVCVTMHHFY</sequence>
<proteinExistence type="predicted"/>
<evidence type="ECO:0000313" key="2">
    <source>
        <dbReference type="Proteomes" id="UP000095038"/>
    </source>
</evidence>
<dbReference type="GeneID" id="30966953"/>
<reference evidence="2" key="1">
    <citation type="submission" date="2016-05" db="EMBL/GenBank/DDBJ databases">
        <title>Comparative genomics of biotechnologically important yeasts.</title>
        <authorList>
            <consortium name="DOE Joint Genome Institute"/>
            <person name="Riley R."/>
            <person name="Haridas S."/>
            <person name="Wolfe K.H."/>
            <person name="Lopes M.R."/>
            <person name="Hittinger C.T."/>
            <person name="Goker M."/>
            <person name="Salamov A."/>
            <person name="Wisecaver J."/>
            <person name="Long T.M."/>
            <person name="Aerts A.L."/>
            <person name="Barry K."/>
            <person name="Choi C."/>
            <person name="Clum A."/>
            <person name="Coughlan A.Y."/>
            <person name="Deshpande S."/>
            <person name="Douglass A.P."/>
            <person name="Hanson S.J."/>
            <person name="Klenk H.-P."/>
            <person name="Labutti K."/>
            <person name="Lapidus A."/>
            <person name="Lindquist E."/>
            <person name="Lipzen A."/>
            <person name="Meier-Kolthoff J.P."/>
            <person name="Ohm R.A."/>
            <person name="Otillar R.P."/>
            <person name="Pangilinan J."/>
            <person name="Peng Y."/>
            <person name="Rokas A."/>
            <person name="Rosa C.A."/>
            <person name="Scheuner C."/>
            <person name="Sibirny A.A."/>
            <person name="Slot J.C."/>
            <person name="Stielow J.B."/>
            <person name="Sun H."/>
            <person name="Kurtzman C.P."/>
            <person name="Blackwell M."/>
            <person name="Grigoriev I.V."/>
            <person name="Jeffries T.W."/>
        </authorList>
    </citation>
    <scope>NUCLEOTIDE SEQUENCE [LARGE SCALE GENOMIC DNA]</scope>
    <source>
        <strain evidence="2">DSM 1968</strain>
    </source>
</reference>
<dbReference type="Proteomes" id="UP000095038">
    <property type="component" value="Unassembled WGS sequence"/>
</dbReference>
<protein>
    <submittedName>
        <fullName evidence="1">Uncharacterized protein</fullName>
    </submittedName>
</protein>
<dbReference type="InParanoid" id="A0A1D2VGN3"/>
<accession>A0A1D2VGN3</accession>
<evidence type="ECO:0000313" key="1">
    <source>
        <dbReference type="EMBL" id="ODV60653.1"/>
    </source>
</evidence>
<name>A0A1D2VGN3_9ASCO</name>
<dbReference type="EMBL" id="KV454481">
    <property type="protein sequence ID" value="ODV60653.1"/>
    <property type="molecule type" value="Genomic_DNA"/>
</dbReference>
<keyword evidence="2" id="KW-1185">Reference proteome</keyword>
<dbReference type="RefSeq" id="XP_020046960.1">
    <property type="nucleotide sequence ID" value="XM_020193317.1"/>
</dbReference>